<comment type="caution">
    <text evidence="1">The sequence shown here is derived from an EMBL/GenBank/DDBJ whole genome shotgun (WGS) entry which is preliminary data.</text>
</comment>
<accession>A0A4U6QCS6</accession>
<dbReference type="EMBL" id="SZZH01000004">
    <property type="protein sequence ID" value="TKV57719.1"/>
    <property type="molecule type" value="Genomic_DNA"/>
</dbReference>
<evidence type="ECO:0000313" key="2">
    <source>
        <dbReference type="Proteomes" id="UP000306985"/>
    </source>
</evidence>
<dbReference type="InterPro" id="IPR021667">
    <property type="entry name" value="HapK"/>
</dbReference>
<reference evidence="1 2" key="1">
    <citation type="submission" date="2019-05" db="EMBL/GenBank/DDBJ databases">
        <title>Nakamurella sp. N5BH11, whole genome shotgun sequence.</title>
        <authorList>
            <person name="Tuo L."/>
        </authorList>
    </citation>
    <scope>NUCLEOTIDE SEQUENCE [LARGE SCALE GENOMIC DNA]</scope>
    <source>
        <strain evidence="1 2">N5BH11</strain>
    </source>
</reference>
<keyword evidence="2" id="KW-1185">Reference proteome</keyword>
<dbReference type="Pfam" id="PF11639">
    <property type="entry name" value="HapK"/>
    <property type="match status" value="1"/>
</dbReference>
<gene>
    <name evidence="1" type="ORF">FDO65_16355</name>
</gene>
<proteinExistence type="predicted"/>
<protein>
    <recommendedName>
        <fullName evidence="3">REDY-like protein HapK</fullName>
    </recommendedName>
</protein>
<name>A0A4U6QCS6_9ACTN</name>
<evidence type="ECO:0008006" key="3">
    <source>
        <dbReference type="Google" id="ProtNLM"/>
    </source>
</evidence>
<dbReference type="Gene3D" id="3.30.70.100">
    <property type="match status" value="1"/>
</dbReference>
<organism evidence="1 2">
    <name type="scientific">Nakamurella flava</name>
    <dbReference type="NCBI Taxonomy" id="2576308"/>
    <lineage>
        <taxon>Bacteria</taxon>
        <taxon>Bacillati</taxon>
        <taxon>Actinomycetota</taxon>
        <taxon>Actinomycetes</taxon>
        <taxon>Nakamurellales</taxon>
        <taxon>Nakamurellaceae</taxon>
        <taxon>Nakamurella</taxon>
    </lineage>
</organism>
<dbReference type="AlphaFoldDB" id="A0A4U6QCS6"/>
<dbReference type="RefSeq" id="WP_137450803.1">
    <property type="nucleotide sequence ID" value="NZ_SZZH01000004.1"/>
</dbReference>
<dbReference type="OrthoDB" id="4731620at2"/>
<sequence length="104" mass="11796">MSDIVFFLTTLHSEEVREAYETWVKEVDQPLADNLPGVDRYRVVRLSGPVMDGVALPTYSYIEIIELSDLELYKQSIATAPPDFFDQFRSYIADFDAVAGTVVQ</sequence>
<evidence type="ECO:0000313" key="1">
    <source>
        <dbReference type="EMBL" id="TKV57719.1"/>
    </source>
</evidence>
<dbReference type="Proteomes" id="UP000306985">
    <property type="component" value="Unassembled WGS sequence"/>
</dbReference>